<reference evidence="6" key="1">
    <citation type="submission" date="2019-04" db="EMBL/GenBank/DDBJ databases">
        <title>Evolution of Biomass-Degrading Anaerobic Consortia Revealed by Metagenomics.</title>
        <authorList>
            <person name="Peng X."/>
        </authorList>
    </citation>
    <scope>NUCLEOTIDE SEQUENCE</scope>
    <source>
        <strain evidence="6">SIG311</strain>
    </source>
</reference>
<gene>
    <name evidence="6" type="ORF">E7272_13015</name>
</gene>
<dbReference type="InterPro" id="IPR007492">
    <property type="entry name" value="LytTR_DNA-bd_dom"/>
</dbReference>
<dbReference type="Pfam" id="PF04397">
    <property type="entry name" value="LytTR"/>
    <property type="match status" value="1"/>
</dbReference>
<dbReference type="PROSITE" id="PS50930">
    <property type="entry name" value="HTH_LYTTR"/>
    <property type="match status" value="1"/>
</dbReference>
<evidence type="ECO:0000256" key="2">
    <source>
        <dbReference type="ARBA" id="ARBA00024867"/>
    </source>
</evidence>
<evidence type="ECO:0000259" key="5">
    <source>
        <dbReference type="PROSITE" id="PS50930"/>
    </source>
</evidence>
<evidence type="ECO:0000256" key="3">
    <source>
        <dbReference type="PROSITE-ProRule" id="PRU00169"/>
    </source>
</evidence>
<dbReference type="SUPFAM" id="SSF52172">
    <property type="entry name" value="CheY-like"/>
    <property type="match status" value="1"/>
</dbReference>
<organism evidence="6 7">
    <name type="scientific">Pseudobutyrivibrio ruminis</name>
    <dbReference type="NCBI Taxonomy" id="46206"/>
    <lineage>
        <taxon>Bacteria</taxon>
        <taxon>Bacillati</taxon>
        <taxon>Bacillota</taxon>
        <taxon>Clostridia</taxon>
        <taxon>Lachnospirales</taxon>
        <taxon>Lachnospiraceae</taxon>
        <taxon>Pseudobutyrivibrio</taxon>
    </lineage>
</organism>
<protein>
    <recommendedName>
        <fullName evidence="1">Stage 0 sporulation protein A homolog</fullName>
    </recommendedName>
</protein>
<dbReference type="InterPro" id="IPR001789">
    <property type="entry name" value="Sig_transdc_resp-reg_receiver"/>
</dbReference>
<sequence length="237" mass="27169">MLRIAIVEDEKECQASLVEHLSRYEKEHEDNFIVRTFYDGIDILDDYTSEYDLIFLDIHMKFQDGMTTAKKIRELDDSVIIVFITALAQYAIEGYKVNAMDFILKPVVYQQLEGTMDKVLKIADKYHKSKEVIVSDDGAKRKIDTEDIYYIEVVGHTIVIHSKAGIYETRSKTLKAIAEELKEFGFVQSGQSHLINLKFVDKIKGDVVTVAGDDLFLSRSRKKDFIAAFGEYVGMEI</sequence>
<dbReference type="PANTHER" id="PTHR37299:SF1">
    <property type="entry name" value="STAGE 0 SPORULATION PROTEIN A HOMOLOG"/>
    <property type="match status" value="1"/>
</dbReference>
<dbReference type="PANTHER" id="PTHR37299">
    <property type="entry name" value="TRANSCRIPTIONAL REGULATOR-RELATED"/>
    <property type="match status" value="1"/>
</dbReference>
<accession>A0A927YND7</accession>
<evidence type="ECO:0000256" key="1">
    <source>
        <dbReference type="ARBA" id="ARBA00018672"/>
    </source>
</evidence>
<dbReference type="AlphaFoldDB" id="A0A927YND7"/>
<dbReference type="InterPro" id="IPR046947">
    <property type="entry name" value="LytR-like"/>
</dbReference>
<dbReference type="GO" id="GO:0003677">
    <property type="term" value="F:DNA binding"/>
    <property type="evidence" value="ECO:0007669"/>
    <property type="project" value="InterPro"/>
</dbReference>
<dbReference type="PROSITE" id="PS50110">
    <property type="entry name" value="RESPONSE_REGULATORY"/>
    <property type="match status" value="1"/>
</dbReference>
<dbReference type="InterPro" id="IPR011006">
    <property type="entry name" value="CheY-like_superfamily"/>
</dbReference>
<dbReference type="Gene3D" id="2.40.50.1020">
    <property type="entry name" value="LytTr DNA-binding domain"/>
    <property type="match status" value="1"/>
</dbReference>
<dbReference type="Pfam" id="PF00072">
    <property type="entry name" value="Response_reg"/>
    <property type="match status" value="1"/>
</dbReference>
<dbReference type="SMART" id="SM00448">
    <property type="entry name" value="REC"/>
    <property type="match status" value="1"/>
</dbReference>
<keyword evidence="3" id="KW-0597">Phosphoprotein</keyword>
<evidence type="ECO:0000259" key="4">
    <source>
        <dbReference type="PROSITE" id="PS50110"/>
    </source>
</evidence>
<dbReference type="SMART" id="SM00850">
    <property type="entry name" value="LytTR"/>
    <property type="match status" value="1"/>
</dbReference>
<feature type="domain" description="HTH LytTR-type" evidence="5">
    <location>
        <begin position="142"/>
        <end position="206"/>
    </location>
</feature>
<evidence type="ECO:0000313" key="6">
    <source>
        <dbReference type="EMBL" id="MBE5920744.1"/>
    </source>
</evidence>
<evidence type="ECO:0000313" key="7">
    <source>
        <dbReference type="Proteomes" id="UP000766246"/>
    </source>
</evidence>
<dbReference type="GO" id="GO:0000156">
    <property type="term" value="F:phosphorelay response regulator activity"/>
    <property type="evidence" value="ECO:0007669"/>
    <property type="project" value="InterPro"/>
</dbReference>
<proteinExistence type="predicted"/>
<feature type="modified residue" description="4-aspartylphosphate" evidence="3">
    <location>
        <position position="57"/>
    </location>
</feature>
<name>A0A927YND7_9FIRM</name>
<dbReference type="Proteomes" id="UP000766246">
    <property type="component" value="Unassembled WGS sequence"/>
</dbReference>
<dbReference type="Gene3D" id="3.40.50.2300">
    <property type="match status" value="1"/>
</dbReference>
<comment type="function">
    <text evidence="2">May play the central regulatory role in sporulation. It may be an element of the effector pathway responsible for the activation of sporulation genes in response to nutritional stress. Spo0A may act in concert with spo0H (a sigma factor) to control the expression of some genes that are critical to the sporulation process.</text>
</comment>
<comment type="caution">
    <text evidence="6">The sequence shown here is derived from an EMBL/GenBank/DDBJ whole genome shotgun (WGS) entry which is preliminary data.</text>
</comment>
<feature type="domain" description="Response regulatory" evidence="4">
    <location>
        <begin position="3"/>
        <end position="120"/>
    </location>
</feature>
<dbReference type="EMBL" id="SVER01000048">
    <property type="protein sequence ID" value="MBE5920744.1"/>
    <property type="molecule type" value="Genomic_DNA"/>
</dbReference>